<comment type="caution">
    <text evidence="1">The sequence shown here is derived from an EMBL/GenBank/DDBJ whole genome shotgun (WGS) entry which is preliminary data.</text>
</comment>
<dbReference type="AlphaFoldDB" id="A0A744Z3N8"/>
<protein>
    <submittedName>
        <fullName evidence="1">Uncharacterized protein</fullName>
    </submittedName>
</protein>
<accession>A0A744Z3N8</accession>
<dbReference type="EMBL" id="DAAUHO010000005">
    <property type="protein sequence ID" value="HAF2854481.1"/>
    <property type="molecule type" value="Genomic_DNA"/>
</dbReference>
<sequence length="65" mass="7038">MGNLIKGWKVMLLTKDGHESGKAPEVVGWQSTNEPDIRDGVNGLDTHGVPLNIIHSFSIEAVKAE</sequence>
<organism evidence="1">
    <name type="scientific">Salmonella enterica</name>
    <name type="common">Salmonella choleraesuis</name>
    <dbReference type="NCBI Taxonomy" id="28901"/>
    <lineage>
        <taxon>Bacteria</taxon>
        <taxon>Pseudomonadati</taxon>
        <taxon>Pseudomonadota</taxon>
        <taxon>Gammaproteobacteria</taxon>
        <taxon>Enterobacterales</taxon>
        <taxon>Enterobacteriaceae</taxon>
        <taxon>Salmonella</taxon>
    </lineage>
</organism>
<reference evidence="1" key="2">
    <citation type="submission" date="2020-02" db="EMBL/GenBank/DDBJ databases">
        <authorList>
            <consortium name="NCBI Pathogen Detection Project"/>
        </authorList>
    </citation>
    <scope>NUCLEOTIDE SEQUENCE</scope>
    <source>
        <strain evidence="1">MA.JE_S09-001623</strain>
    </source>
</reference>
<name>A0A744Z3N8_SALER</name>
<gene>
    <name evidence="1" type="ORF">G8K00_001817</name>
</gene>
<evidence type="ECO:0000313" key="1">
    <source>
        <dbReference type="EMBL" id="HAF2854481.1"/>
    </source>
</evidence>
<reference evidence="1" key="1">
    <citation type="journal article" date="2018" name="Genome Biol.">
        <title>SKESA: strategic k-mer extension for scrupulous assemblies.</title>
        <authorList>
            <person name="Souvorov A."/>
            <person name="Agarwala R."/>
            <person name="Lipman D.J."/>
        </authorList>
    </citation>
    <scope>NUCLEOTIDE SEQUENCE</scope>
    <source>
        <strain evidence="1">MA.JE_S09-001623</strain>
    </source>
</reference>
<proteinExistence type="predicted"/>